<reference evidence="1" key="1">
    <citation type="submission" date="2023-06" db="EMBL/GenBank/DDBJ databases">
        <authorList>
            <person name="Kurt Z."/>
        </authorList>
    </citation>
    <scope>NUCLEOTIDE SEQUENCE</scope>
</reference>
<evidence type="ECO:0000313" key="1">
    <source>
        <dbReference type="EMBL" id="CAI9924143.1"/>
    </source>
</evidence>
<dbReference type="Proteomes" id="UP001642409">
    <property type="component" value="Unassembled WGS sequence"/>
</dbReference>
<protein>
    <submittedName>
        <fullName evidence="2">Hypothetical_protein</fullName>
    </submittedName>
</protein>
<keyword evidence="3" id="KW-1185">Reference proteome</keyword>
<proteinExistence type="predicted"/>
<evidence type="ECO:0000313" key="3">
    <source>
        <dbReference type="Proteomes" id="UP001642409"/>
    </source>
</evidence>
<gene>
    <name evidence="1" type="ORF">HINF_LOCUS11788</name>
    <name evidence="2" type="ORF">HINF_LOCUS29156</name>
</gene>
<sequence length="271" mass="31990">MGQLEITDINETQRLILIMRIKLRKAQVCTSKVTLNPRVGKYSSGVATNLIFLQLFRTRVSWFASIRGRSEIQFLCFIQLLQTFQNLTEKCKYQGSVQQNPVLPVLHLRFDSQDQIYRRNKQLVIQFRKPLQQCLYNSSNPNIIVYLDYNPMSGRKKTVLINLTNLFVSTFPTSSLSNVSVKHYFSPHMIVMLQNMLQLVLIDTINYYHTLNSDKQYQQNPFFTSMRLRIIYNIIKSNIRTLDDYKAETEDQQLIHEQHLINAKNFYHRLK</sequence>
<organism evidence="1">
    <name type="scientific">Hexamita inflata</name>
    <dbReference type="NCBI Taxonomy" id="28002"/>
    <lineage>
        <taxon>Eukaryota</taxon>
        <taxon>Metamonada</taxon>
        <taxon>Diplomonadida</taxon>
        <taxon>Hexamitidae</taxon>
        <taxon>Hexamitinae</taxon>
        <taxon>Hexamita</taxon>
    </lineage>
</organism>
<dbReference type="EMBL" id="CATOUU010000302">
    <property type="protein sequence ID" value="CAI9924143.1"/>
    <property type="molecule type" value="Genomic_DNA"/>
</dbReference>
<comment type="caution">
    <text evidence="1">The sequence shown here is derived from an EMBL/GenBank/DDBJ whole genome shotgun (WGS) entry which is preliminary data.</text>
</comment>
<name>A0AA86NQT6_9EUKA</name>
<dbReference type="AlphaFoldDB" id="A0AA86NQT6"/>
<evidence type="ECO:0000313" key="2">
    <source>
        <dbReference type="EMBL" id="CAL6023481.1"/>
    </source>
</evidence>
<accession>A0AA86NQT6</accession>
<reference evidence="2 3" key="2">
    <citation type="submission" date="2024-07" db="EMBL/GenBank/DDBJ databases">
        <authorList>
            <person name="Akdeniz Z."/>
        </authorList>
    </citation>
    <scope>NUCLEOTIDE SEQUENCE [LARGE SCALE GENOMIC DNA]</scope>
</reference>
<dbReference type="EMBL" id="CAXDID020000093">
    <property type="protein sequence ID" value="CAL6023481.1"/>
    <property type="molecule type" value="Genomic_DNA"/>
</dbReference>